<gene>
    <name evidence="4" type="ORF">KDW_58630</name>
</gene>
<evidence type="ECO:0000256" key="1">
    <source>
        <dbReference type="ARBA" id="ARBA00022450"/>
    </source>
</evidence>
<dbReference type="AlphaFoldDB" id="A0A5J4KYX6"/>
<dbReference type="PROSITE" id="PS50075">
    <property type="entry name" value="CARRIER"/>
    <property type="match status" value="1"/>
</dbReference>
<dbReference type="Gene3D" id="2.30.38.10">
    <property type="entry name" value="Luciferase, Domain 3"/>
    <property type="match status" value="1"/>
</dbReference>
<evidence type="ECO:0000313" key="5">
    <source>
        <dbReference type="Proteomes" id="UP000326912"/>
    </source>
</evidence>
<sequence length="223" mass="24933">MPELTASKFIPDHFSGTPGARLYRTGDLARYLPDGTIEFLGRIDHQVKLRGLRIELGEIEDVLNHHEDVQECLVIVREDRPGDQRLVAYMVGANLVSGAVSELRELVRSRLPEYMLPSSFVLLESFPVTPNGKIDRKALPAPDSLDMPGEQAMVAPRSAAEVQLLAHWRAVLGREQISVDANFFELGGHSLLATQLLTRLRKADIEMSLRSIFAARRSRSRQP</sequence>
<dbReference type="InterPro" id="IPR045851">
    <property type="entry name" value="AMP-bd_C_sf"/>
</dbReference>
<dbReference type="InterPro" id="IPR006162">
    <property type="entry name" value="Ppantetheine_attach_site"/>
</dbReference>
<dbReference type="GO" id="GO:0043041">
    <property type="term" value="P:amino acid activation for nonribosomal peptide biosynthetic process"/>
    <property type="evidence" value="ECO:0007669"/>
    <property type="project" value="TreeGrafter"/>
</dbReference>
<dbReference type="Proteomes" id="UP000326912">
    <property type="component" value="Unassembled WGS sequence"/>
</dbReference>
<dbReference type="Gene3D" id="3.30.300.30">
    <property type="match status" value="1"/>
</dbReference>
<dbReference type="GO" id="GO:0031177">
    <property type="term" value="F:phosphopantetheine binding"/>
    <property type="evidence" value="ECO:0007669"/>
    <property type="project" value="TreeGrafter"/>
</dbReference>
<feature type="domain" description="Carrier" evidence="3">
    <location>
        <begin position="155"/>
        <end position="223"/>
    </location>
</feature>
<evidence type="ECO:0000256" key="2">
    <source>
        <dbReference type="ARBA" id="ARBA00022553"/>
    </source>
</evidence>
<protein>
    <recommendedName>
        <fullName evidence="3">Carrier domain-containing protein</fullName>
    </recommendedName>
</protein>
<name>A0A5J4KYX6_9CHLR</name>
<dbReference type="Pfam" id="PF13193">
    <property type="entry name" value="AMP-binding_C"/>
    <property type="match status" value="1"/>
</dbReference>
<comment type="caution">
    <text evidence="4">The sequence shown here is derived from an EMBL/GenBank/DDBJ whole genome shotgun (WGS) entry which is preliminary data.</text>
</comment>
<evidence type="ECO:0000313" key="4">
    <source>
        <dbReference type="EMBL" id="GER91701.1"/>
    </source>
</evidence>
<dbReference type="PANTHER" id="PTHR45527:SF14">
    <property type="entry name" value="PLIPASTATIN SYNTHASE SUBUNIT B"/>
    <property type="match status" value="1"/>
</dbReference>
<evidence type="ECO:0000259" key="3">
    <source>
        <dbReference type="PROSITE" id="PS50075"/>
    </source>
</evidence>
<dbReference type="PROSITE" id="PS00012">
    <property type="entry name" value="PHOSPHOPANTETHEINE"/>
    <property type="match status" value="1"/>
</dbReference>
<dbReference type="Pfam" id="PF00550">
    <property type="entry name" value="PP-binding"/>
    <property type="match status" value="1"/>
</dbReference>
<dbReference type="EMBL" id="BKZW01000004">
    <property type="protein sequence ID" value="GER91701.1"/>
    <property type="molecule type" value="Genomic_DNA"/>
</dbReference>
<reference evidence="4 5" key="1">
    <citation type="submission" date="2019-10" db="EMBL/GenBank/DDBJ databases">
        <title>Dictyobacter vulcani sp. nov., within the class Ktedonobacteria, isolated from soil of volcanic Mt. Zao.</title>
        <authorList>
            <person name="Zheng Y."/>
            <person name="Wang C.M."/>
            <person name="Sakai Y."/>
            <person name="Abe K."/>
            <person name="Yokota A."/>
            <person name="Yabe S."/>
        </authorList>
    </citation>
    <scope>NUCLEOTIDE SEQUENCE [LARGE SCALE GENOMIC DNA]</scope>
    <source>
        <strain evidence="4 5">W12</strain>
    </source>
</reference>
<proteinExistence type="predicted"/>
<organism evidence="4 5">
    <name type="scientific">Dictyobacter vulcani</name>
    <dbReference type="NCBI Taxonomy" id="2607529"/>
    <lineage>
        <taxon>Bacteria</taxon>
        <taxon>Bacillati</taxon>
        <taxon>Chloroflexota</taxon>
        <taxon>Ktedonobacteria</taxon>
        <taxon>Ktedonobacterales</taxon>
        <taxon>Dictyobacteraceae</taxon>
        <taxon>Dictyobacter</taxon>
    </lineage>
</organism>
<accession>A0A5J4KYX6</accession>
<dbReference type="SUPFAM" id="SSF47336">
    <property type="entry name" value="ACP-like"/>
    <property type="match status" value="1"/>
</dbReference>
<dbReference type="FunFam" id="3.30.300.30:FF:000010">
    <property type="entry name" value="Enterobactin synthetase component F"/>
    <property type="match status" value="1"/>
</dbReference>
<dbReference type="InterPro" id="IPR025110">
    <property type="entry name" value="AMP-bd_C"/>
</dbReference>
<dbReference type="PANTHER" id="PTHR45527">
    <property type="entry name" value="NONRIBOSOMAL PEPTIDE SYNTHETASE"/>
    <property type="match status" value="1"/>
</dbReference>
<dbReference type="Gene3D" id="1.10.1200.10">
    <property type="entry name" value="ACP-like"/>
    <property type="match status" value="1"/>
</dbReference>
<keyword evidence="5" id="KW-1185">Reference proteome</keyword>
<dbReference type="SUPFAM" id="SSF56801">
    <property type="entry name" value="Acetyl-CoA synthetase-like"/>
    <property type="match status" value="1"/>
</dbReference>
<dbReference type="GO" id="GO:0044550">
    <property type="term" value="P:secondary metabolite biosynthetic process"/>
    <property type="evidence" value="ECO:0007669"/>
    <property type="project" value="TreeGrafter"/>
</dbReference>
<dbReference type="InterPro" id="IPR009081">
    <property type="entry name" value="PP-bd_ACP"/>
</dbReference>
<keyword evidence="1" id="KW-0596">Phosphopantetheine</keyword>
<dbReference type="InterPro" id="IPR036736">
    <property type="entry name" value="ACP-like_sf"/>
</dbReference>
<dbReference type="GO" id="GO:0005829">
    <property type="term" value="C:cytosol"/>
    <property type="evidence" value="ECO:0007669"/>
    <property type="project" value="TreeGrafter"/>
</dbReference>
<keyword evidence="2" id="KW-0597">Phosphoprotein</keyword>